<evidence type="ECO:0000313" key="7">
    <source>
        <dbReference type="Proteomes" id="UP000050874"/>
    </source>
</evidence>
<evidence type="ECO:0000313" key="6">
    <source>
        <dbReference type="EMBL" id="KRO41244.1"/>
    </source>
</evidence>
<proteinExistence type="predicted"/>
<dbReference type="Gene3D" id="3.20.20.30">
    <property type="entry name" value="Luciferase-like domain"/>
    <property type="match status" value="1"/>
</dbReference>
<dbReference type="InterPro" id="IPR051260">
    <property type="entry name" value="Diverse_substr_monoxygenases"/>
</dbReference>
<dbReference type="InterPro" id="IPR011251">
    <property type="entry name" value="Luciferase-like_dom"/>
</dbReference>
<dbReference type="GO" id="GO:0004497">
    <property type="term" value="F:monooxygenase activity"/>
    <property type="evidence" value="ECO:0007669"/>
    <property type="project" value="UniProtKB-KW"/>
</dbReference>
<feature type="domain" description="Luciferase-like" evidence="5">
    <location>
        <begin position="11"/>
        <end position="215"/>
    </location>
</feature>
<organism evidence="6 7">
    <name type="scientific">SAR86 cluster bacterium BACL1 MAG-120920-bin57</name>
    <dbReference type="NCBI Taxonomy" id="1655571"/>
    <lineage>
        <taxon>Bacteria</taxon>
        <taxon>Pseudomonadati</taxon>
        <taxon>Pseudomonadota</taxon>
        <taxon>Gammaproteobacteria</taxon>
        <taxon>SAR86 cluster</taxon>
    </lineage>
</organism>
<dbReference type="PANTHER" id="PTHR30011">
    <property type="entry name" value="ALKANESULFONATE MONOOXYGENASE-RELATED"/>
    <property type="match status" value="1"/>
</dbReference>
<dbReference type="InterPro" id="IPR036661">
    <property type="entry name" value="Luciferase-like_sf"/>
</dbReference>
<dbReference type="GO" id="GO:0016705">
    <property type="term" value="F:oxidoreductase activity, acting on paired donors, with incorporation or reduction of molecular oxygen"/>
    <property type="evidence" value="ECO:0007669"/>
    <property type="project" value="InterPro"/>
</dbReference>
<comment type="caution">
    <text evidence="6">The sequence shown here is derived from an EMBL/GenBank/DDBJ whole genome shotgun (WGS) entry which is preliminary data.</text>
</comment>
<dbReference type="InterPro" id="IPR019921">
    <property type="entry name" value="Lucif-like_OxRdtase_Rv2161c"/>
</dbReference>
<keyword evidence="1" id="KW-0285">Flavoprotein</keyword>
<evidence type="ECO:0000259" key="5">
    <source>
        <dbReference type="Pfam" id="PF00296"/>
    </source>
</evidence>
<keyword evidence="4" id="KW-0503">Monooxygenase</keyword>
<evidence type="ECO:0000256" key="3">
    <source>
        <dbReference type="ARBA" id="ARBA00023002"/>
    </source>
</evidence>
<keyword evidence="3" id="KW-0560">Oxidoreductase</keyword>
<dbReference type="NCBIfam" id="TIGR03619">
    <property type="entry name" value="F420_Rv2161c"/>
    <property type="match status" value="1"/>
</dbReference>
<dbReference type="PANTHER" id="PTHR30011:SF16">
    <property type="entry name" value="C2H2 FINGER DOMAIN TRANSCRIPTION FACTOR (EUROFUNG)-RELATED"/>
    <property type="match status" value="1"/>
</dbReference>
<protein>
    <recommendedName>
        <fullName evidence="5">Luciferase-like domain-containing protein</fullName>
    </recommendedName>
</protein>
<dbReference type="SUPFAM" id="SSF51679">
    <property type="entry name" value="Bacterial luciferase-like"/>
    <property type="match status" value="1"/>
</dbReference>
<dbReference type="AlphaFoldDB" id="A0A0R2PTU6"/>
<reference evidence="7" key="1">
    <citation type="submission" date="2015-10" db="EMBL/GenBank/DDBJ databases">
        <title>Metagenome-Assembled Genomes uncover a global brackish microbiome.</title>
        <authorList>
            <person name="Hugerth L.W."/>
            <person name="Larsson J."/>
            <person name="Alneberg J."/>
            <person name="Lindh M.V."/>
            <person name="Legrand C."/>
            <person name="Pinhassi J."/>
            <person name="Andersson A."/>
        </authorList>
    </citation>
    <scope>NUCLEOTIDE SEQUENCE [LARGE SCALE GENOMIC DNA]</scope>
</reference>
<evidence type="ECO:0000256" key="1">
    <source>
        <dbReference type="ARBA" id="ARBA00022630"/>
    </source>
</evidence>
<dbReference type="EMBL" id="LIAV01000014">
    <property type="protein sequence ID" value="KRO41244.1"/>
    <property type="molecule type" value="Genomic_DNA"/>
</dbReference>
<evidence type="ECO:0000256" key="4">
    <source>
        <dbReference type="ARBA" id="ARBA00023033"/>
    </source>
</evidence>
<sequence>MKFAISLSMLPIDEIKPLAVAADQIGYDSLAVSDHLIHPETFSVPYPYTDDGSVRWESGTDWPDPINTLSLIAGATKNIKLYTSVYVLPARNPMRVAKEIATLSALSGGRFDLGIGMGWMPEEFKAGGQEFSKRGKRADEMIEIMKLLWKGEMASFKGNFFEFDALEMLPAPKQEIPIYVGGFSEPALNRAAKHDGWISDMHSLSELAALMAKIHLKKQELPTKDNYEFICFSCWDAFSLEGFGKMKDLGVTTMTTYPWMLYGTMNDAPLEQKIEGMQKFYDEVICKLT</sequence>
<accession>A0A0R2PTU6</accession>
<dbReference type="Proteomes" id="UP000050874">
    <property type="component" value="Unassembled WGS sequence"/>
</dbReference>
<name>A0A0R2PTU6_9GAMM</name>
<gene>
    <name evidence="6" type="ORF">ABR63_02320</name>
</gene>
<keyword evidence="2" id="KW-0288">FMN</keyword>
<dbReference type="Pfam" id="PF00296">
    <property type="entry name" value="Bac_luciferase"/>
    <property type="match status" value="1"/>
</dbReference>
<evidence type="ECO:0000256" key="2">
    <source>
        <dbReference type="ARBA" id="ARBA00022643"/>
    </source>
</evidence>